<evidence type="ECO:0000313" key="3">
    <source>
        <dbReference type="Proteomes" id="UP000324222"/>
    </source>
</evidence>
<accession>A0A5B7EGE3</accession>
<dbReference type="Proteomes" id="UP000324222">
    <property type="component" value="Unassembled WGS sequence"/>
</dbReference>
<sequence length="46" mass="5905">MTCFNIYYAYYFFVFQYFYAFYLYHDALPYSFWLLFGDFTQLQKLM</sequence>
<feature type="transmembrane region" description="Helical" evidence="1">
    <location>
        <begin position="6"/>
        <end position="24"/>
    </location>
</feature>
<proteinExistence type="predicted"/>
<keyword evidence="1" id="KW-1133">Transmembrane helix</keyword>
<keyword evidence="1" id="KW-0472">Membrane</keyword>
<keyword evidence="3" id="KW-1185">Reference proteome</keyword>
<dbReference type="EMBL" id="VSRR010002831">
    <property type="protein sequence ID" value="MPC33421.1"/>
    <property type="molecule type" value="Genomic_DNA"/>
</dbReference>
<keyword evidence="1" id="KW-0812">Transmembrane</keyword>
<gene>
    <name evidence="2" type="ORF">E2C01_026770</name>
</gene>
<evidence type="ECO:0000256" key="1">
    <source>
        <dbReference type="SAM" id="Phobius"/>
    </source>
</evidence>
<reference evidence="2 3" key="1">
    <citation type="submission" date="2019-05" db="EMBL/GenBank/DDBJ databases">
        <title>Another draft genome of Portunus trituberculatus and its Hox gene families provides insights of decapod evolution.</title>
        <authorList>
            <person name="Jeong J.-H."/>
            <person name="Song I."/>
            <person name="Kim S."/>
            <person name="Choi T."/>
            <person name="Kim D."/>
            <person name="Ryu S."/>
            <person name="Kim W."/>
        </authorList>
    </citation>
    <scope>NUCLEOTIDE SEQUENCE [LARGE SCALE GENOMIC DNA]</scope>
    <source>
        <tissue evidence="2">Muscle</tissue>
    </source>
</reference>
<name>A0A5B7EGE3_PORTR</name>
<dbReference type="AlphaFoldDB" id="A0A5B7EGE3"/>
<organism evidence="2 3">
    <name type="scientific">Portunus trituberculatus</name>
    <name type="common">Swimming crab</name>
    <name type="synonym">Neptunus trituberculatus</name>
    <dbReference type="NCBI Taxonomy" id="210409"/>
    <lineage>
        <taxon>Eukaryota</taxon>
        <taxon>Metazoa</taxon>
        <taxon>Ecdysozoa</taxon>
        <taxon>Arthropoda</taxon>
        <taxon>Crustacea</taxon>
        <taxon>Multicrustacea</taxon>
        <taxon>Malacostraca</taxon>
        <taxon>Eumalacostraca</taxon>
        <taxon>Eucarida</taxon>
        <taxon>Decapoda</taxon>
        <taxon>Pleocyemata</taxon>
        <taxon>Brachyura</taxon>
        <taxon>Eubrachyura</taxon>
        <taxon>Portunoidea</taxon>
        <taxon>Portunidae</taxon>
        <taxon>Portuninae</taxon>
        <taxon>Portunus</taxon>
    </lineage>
</organism>
<comment type="caution">
    <text evidence="2">The sequence shown here is derived from an EMBL/GenBank/DDBJ whole genome shotgun (WGS) entry which is preliminary data.</text>
</comment>
<protein>
    <submittedName>
        <fullName evidence="2">Uncharacterized protein</fullName>
    </submittedName>
</protein>
<evidence type="ECO:0000313" key="2">
    <source>
        <dbReference type="EMBL" id="MPC33421.1"/>
    </source>
</evidence>